<dbReference type="GO" id="GO:0008777">
    <property type="term" value="F:acetylornithine deacetylase activity"/>
    <property type="evidence" value="ECO:0007669"/>
    <property type="project" value="TreeGrafter"/>
</dbReference>
<dbReference type="GO" id="GO:0016805">
    <property type="term" value="F:dipeptidase activity"/>
    <property type="evidence" value="ECO:0007669"/>
    <property type="project" value="UniProtKB-KW"/>
</dbReference>
<dbReference type="NCBIfam" id="TIGR01887">
    <property type="entry name" value="dipeptidaselike"/>
    <property type="match status" value="1"/>
</dbReference>
<keyword evidence="6" id="KW-0862">Zinc</keyword>
<dbReference type="EMBL" id="AFVZ01000001">
    <property type="protein sequence ID" value="EHN59653.1"/>
    <property type="molecule type" value="Genomic_DNA"/>
</dbReference>
<keyword evidence="5" id="KW-0378">Hydrolase</keyword>
<dbReference type="STRING" id="336988.NT96_01530"/>
<accession>G9WH87</accession>
<dbReference type="OrthoDB" id="9761532at2"/>
<keyword evidence="4" id="KW-0479">Metal-binding</keyword>
<organism evidence="9 10">
    <name type="scientific">Oenococcus kitaharae DSM 17330</name>
    <dbReference type="NCBI Taxonomy" id="1045004"/>
    <lineage>
        <taxon>Bacteria</taxon>
        <taxon>Bacillati</taxon>
        <taxon>Bacillota</taxon>
        <taxon>Bacilli</taxon>
        <taxon>Lactobacillales</taxon>
        <taxon>Lactobacillaceae</taxon>
        <taxon>Oenococcus</taxon>
    </lineage>
</organism>
<dbReference type="SUPFAM" id="SSF53187">
    <property type="entry name" value="Zn-dependent exopeptidases"/>
    <property type="match status" value="1"/>
</dbReference>
<dbReference type="CDD" id="cd03888">
    <property type="entry name" value="M20_PepV"/>
    <property type="match status" value="1"/>
</dbReference>
<dbReference type="eggNOG" id="COG0624">
    <property type="taxonomic scope" value="Bacteria"/>
</dbReference>
<sequence>MTNWKEAVQANQTQLIADLKDLIAVASVRDDSQAVEGAPLGPGPRDGLLKFGEFAERDGFEFHNLANLVGYVEYAPESADDQYIALLAHVDEMPAGDGWTTDAFTAVEKNGRLYGRGSSDDKGPALAAYHALKTVHDLALPLKHKVRFILGTDEENDWTCMDYYFKHEPAPLLGFSPDAEFPIINGEKGLAQYEIHFQGSNAGDIRLLKFQAGERTNMVPGKATAIVQLTDLSQIVQDFQAFLSKHDVLSGQAVVEGNQISLTVNGKQAHGAWPEDGENAGTYLAAFLRQYDFQGSAAAFLTYLGGIAHQDPKGSKLGIASHDDLMGDLSMNVGIMRFQQDADSFINLNVRFPKSTSNAAILKGLNSTRPEGLSAEFVNKGFAQTPHYVPADDPMVKSLLRIYEEQTGQKGHEQVIGGGTYGRLMKRGVGYGALFPQRESTMHQANEYIEIDDLKLADSIYAQAIYELANLD</sequence>
<proteinExistence type="inferred from homology"/>
<reference evidence="9 10" key="1">
    <citation type="journal article" date="2012" name="PLoS ONE">
        <title>Functional divergence in the genus oenococcus as predicted by genome sequencing of the newly-described species, Oenococcus kitaharae.</title>
        <authorList>
            <person name="Borneman A.R."/>
            <person name="McCarthy J.M."/>
            <person name="Chambers P.J."/>
            <person name="Bartowsky E.J."/>
        </authorList>
    </citation>
    <scope>NUCLEOTIDE SEQUENCE [LARGE SCALE GENOMIC DNA]</scope>
    <source>
        <strain evidence="10">DSM17330</strain>
    </source>
</reference>
<name>G9WH87_9LACO</name>
<keyword evidence="3" id="KW-0645">Protease</keyword>
<dbReference type="SUPFAM" id="SSF55031">
    <property type="entry name" value="Bacterial exopeptidase dimerisation domain"/>
    <property type="match status" value="1"/>
</dbReference>
<evidence type="ECO:0000313" key="9">
    <source>
        <dbReference type="EMBL" id="EHN59653.1"/>
    </source>
</evidence>
<dbReference type="Proteomes" id="UP000004959">
    <property type="component" value="Chromosome"/>
</dbReference>
<dbReference type="PANTHER" id="PTHR43808">
    <property type="entry name" value="ACETYLORNITHINE DEACETYLASE"/>
    <property type="match status" value="1"/>
</dbReference>
<dbReference type="InterPro" id="IPR002933">
    <property type="entry name" value="Peptidase_M20"/>
</dbReference>
<dbReference type="Gene3D" id="3.40.630.10">
    <property type="entry name" value="Zn peptidases"/>
    <property type="match status" value="1"/>
</dbReference>
<dbReference type="InterPro" id="IPR050072">
    <property type="entry name" value="Peptidase_M20A"/>
</dbReference>
<evidence type="ECO:0000256" key="3">
    <source>
        <dbReference type="ARBA" id="ARBA00022670"/>
    </source>
</evidence>
<gene>
    <name evidence="9" type="ORF">OKIT_1576</name>
</gene>
<dbReference type="InterPro" id="IPR010964">
    <property type="entry name" value="M20A_pepV-rel"/>
</dbReference>
<evidence type="ECO:0000256" key="5">
    <source>
        <dbReference type="ARBA" id="ARBA00022801"/>
    </source>
</evidence>
<protein>
    <submittedName>
        <fullName evidence="9">Xaa-His dipeptidase</fullName>
    </submittedName>
</protein>
<evidence type="ECO:0000256" key="4">
    <source>
        <dbReference type="ARBA" id="ARBA00022723"/>
    </source>
</evidence>
<comment type="similarity">
    <text evidence="2">Belongs to the peptidase M20A family.</text>
</comment>
<dbReference type="Pfam" id="PF01546">
    <property type="entry name" value="Peptidase_M20"/>
    <property type="match status" value="1"/>
</dbReference>
<evidence type="ECO:0000256" key="6">
    <source>
        <dbReference type="ARBA" id="ARBA00022833"/>
    </source>
</evidence>
<dbReference type="NCBIfam" id="NF005591">
    <property type="entry name" value="PRK07318.1"/>
    <property type="match status" value="1"/>
</dbReference>
<dbReference type="AlphaFoldDB" id="G9WH87"/>
<comment type="caution">
    <text evidence="9">The sequence shown here is derived from an EMBL/GenBank/DDBJ whole genome shotgun (WGS) entry which is preliminary data.</text>
</comment>
<dbReference type="GO" id="GO:0006508">
    <property type="term" value="P:proteolysis"/>
    <property type="evidence" value="ECO:0007669"/>
    <property type="project" value="UniProtKB-KW"/>
</dbReference>
<keyword evidence="10" id="KW-1185">Reference proteome</keyword>
<dbReference type="GO" id="GO:0008237">
    <property type="term" value="F:metallopeptidase activity"/>
    <property type="evidence" value="ECO:0007669"/>
    <property type="project" value="UniProtKB-KW"/>
</dbReference>
<dbReference type="GO" id="GO:0006526">
    <property type="term" value="P:L-arginine biosynthetic process"/>
    <property type="evidence" value="ECO:0007669"/>
    <property type="project" value="TreeGrafter"/>
</dbReference>
<dbReference type="Gene3D" id="3.30.70.360">
    <property type="match status" value="2"/>
</dbReference>
<dbReference type="GO" id="GO:0008270">
    <property type="term" value="F:zinc ion binding"/>
    <property type="evidence" value="ECO:0007669"/>
    <property type="project" value="InterPro"/>
</dbReference>
<dbReference type="PATRIC" id="fig|1045004.4.peg.1546"/>
<evidence type="ECO:0000256" key="7">
    <source>
        <dbReference type="ARBA" id="ARBA00022997"/>
    </source>
</evidence>
<keyword evidence="8" id="KW-0482">Metalloprotease</keyword>
<evidence type="ECO:0000256" key="2">
    <source>
        <dbReference type="ARBA" id="ARBA00006247"/>
    </source>
</evidence>
<dbReference type="InterPro" id="IPR036264">
    <property type="entry name" value="Bact_exopeptidase_dim_dom"/>
</dbReference>
<evidence type="ECO:0000256" key="1">
    <source>
        <dbReference type="ARBA" id="ARBA00001947"/>
    </source>
</evidence>
<dbReference type="PANTHER" id="PTHR43808:SF31">
    <property type="entry name" value="N-ACETYL-L-CITRULLINE DEACETYLASE"/>
    <property type="match status" value="1"/>
</dbReference>
<keyword evidence="7" id="KW-0224">Dipeptidase</keyword>
<evidence type="ECO:0000256" key="8">
    <source>
        <dbReference type="ARBA" id="ARBA00023049"/>
    </source>
</evidence>
<dbReference type="RefSeq" id="WP_007746674.1">
    <property type="nucleotide sequence ID" value="NZ_CM001398.1"/>
</dbReference>
<comment type="cofactor">
    <cofactor evidence="1">
        <name>Zn(2+)</name>
        <dbReference type="ChEBI" id="CHEBI:29105"/>
    </cofactor>
</comment>
<dbReference type="HOGENOM" id="CLU_031786_2_0_9"/>
<evidence type="ECO:0000313" key="10">
    <source>
        <dbReference type="Proteomes" id="UP000004959"/>
    </source>
</evidence>